<keyword evidence="6" id="KW-0238">DNA-binding</keyword>
<name>A0A231UWW9_9HYPH</name>
<evidence type="ECO:0000259" key="11">
    <source>
        <dbReference type="PROSITE" id="PS50110"/>
    </source>
</evidence>
<keyword evidence="3" id="KW-0067">ATP-binding</keyword>
<evidence type="ECO:0000256" key="8">
    <source>
        <dbReference type="ARBA" id="ARBA00023163"/>
    </source>
</evidence>
<dbReference type="PROSITE" id="PS00675">
    <property type="entry name" value="SIGMA54_INTERACT_1"/>
    <property type="match status" value="1"/>
</dbReference>
<keyword evidence="7" id="KW-0010">Activator</keyword>
<dbReference type="GO" id="GO:0006355">
    <property type="term" value="P:regulation of DNA-templated transcription"/>
    <property type="evidence" value="ECO:0007669"/>
    <property type="project" value="InterPro"/>
</dbReference>
<evidence type="ECO:0000256" key="6">
    <source>
        <dbReference type="ARBA" id="ARBA00023125"/>
    </source>
</evidence>
<keyword evidence="8" id="KW-0804">Transcription</keyword>
<dbReference type="FunFam" id="3.40.50.300:FF:000006">
    <property type="entry name" value="DNA-binding transcriptional regulator NtrC"/>
    <property type="match status" value="1"/>
</dbReference>
<dbReference type="InterPro" id="IPR058031">
    <property type="entry name" value="AAA_lid_NorR"/>
</dbReference>
<dbReference type="SMART" id="SM00448">
    <property type="entry name" value="REC"/>
    <property type="match status" value="1"/>
</dbReference>
<feature type="domain" description="Response regulatory" evidence="11">
    <location>
        <begin position="3"/>
        <end position="117"/>
    </location>
</feature>
<evidence type="ECO:0000256" key="7">
    <source>
        <dbReference type="ARBA" id="ARBA00023159"/>
    </source>
</evidence>
<evidence type="ECO:0000259" key="10">
    <source>
        <dbReference type="PROSITE" id="PS50045"/>
    </source>
</evidence>
<dbReference type="Gene3D" id="1.10.10.60">
    <property type="entry name" value="Homeodomain-like"/>
    <property type="match status" value="1"/>
</dbReference>
<dbReference type="PANTHER" id="PTHR32071:SF57">
    <property type="entry name" value="C4-DICARBOXYLATE TRANSPORT TRANSCRIPTIONAL REGULATORY PROTEIN DCTD"/>
    <property type="match status" value="1"/>
</dbReference>
<keyword evidence="13" id="KW-1185">Reference proteome</keyword>
<evidence type="ECO:0000313" key="12">
    <source>
        <dbReference type="EMBL" id="OXT00347.1"/>
    </source>
</evidence>
<keyword evidence="4" id="KW-0902">Two-component regulatory system</keyword>
<dbReference type="Gene3D" id="3.40.50.2300">
    <property type="match status" value="1"/>
</dbReference>
<dbReference type="RefSeq" id="WP_094077176.1">
    <property type="nucleotide sequence ID" value="NZ_NBYO01000002.1"/>
</dbReference>
<keyword evidence="1 9" id="KW-0597">Phosphoprotein</keyword>
<dbReference type="InterPro" id="IPR011006">
    <property type="entry name" value="CheY-like_superfamily"/>
</dbReference>
<dbReference type="InterPro" id="IPR001789">
    <property type="entry name" value="Sig_transdc_resp-reg_receiver"/>
</dbReference>
<evidence type="ECO:0000256" key="5">
    <source>
        <dbReference type="ARBA" id="ARBA00023015"/>
    </source>
</evidence>
<dbReference type="PANTHER" id="PTHR32071">
    <property type="entry name" value="TRANSCRIPTIONAL REGULATORY PROTEIN"/>
    <property type="match status" value="1"/>
</dbReference>
<feature type="domain" description="Sigma-54 factor interaction" evidence="10">
    <location>
        <begin position="143"/>
        <end position="372"/>
    </location>
</feature>
<dbReference type="InterPro" id="IPR009057">
    <property type="entry name" value="Homeodomain-like_sf"/>
</dbReference>
<dbReference type="PROSITE" id="PS50110">
    <property type="entry name" value="RESPONSE_REGULATORY"/>
    <property type="match status" value="1"/>
</dbReference>
<proteinExistence type="predicted"/>
<sequence>MTKVILIDDDDDLRLSLAQGLELEGYDVQDHADPTDALECVTRRFEGVVVSDIRMPGMSGIDVLKAVLAIDAALPVILITGHGDVPLAVEAMREGAYDFIEKPFSSQRLASVVRRGLDARRLALENRSLREHLESVSAVEERLVGRTDAMRLLRAEIAALADTDVDVMVRGDTGTGKEVVARALHDSGSRASGHFVAINCGALPAEIIESELFGHEAGAFTGAKSTRIGKIEHANGGTVFLDEIESMPLDLQVKLLRVIEQRAVEPLGSNKLKPLDVRFVAASKADLATESQAGRFRADLYYRLNVVSLLIPSLRERREDIPLLFHHLAREARARYRRDIPPMTPALEAELMAYDWPGNVRELRNVADRWVLGLWRGLASRPTHNVDVPSEGVSLSEHLAIYEKAVIEAELARNDGRMKPTYETLGLSRKGLYDKIRRLGIATRPEADSDDV</sequence>
<comment type="caution">
    <text evidence="12">The sequence shown here is derived from an EMBL/GenBank/DDBJ whole genome shotgun (WGS) entry which is preliminary data.</text>
</comment>
<dbReference type="CDD" id="cd17549">
    <property type="entry name" value="REC_DctD-like"/>
    <property type="match status" value="1"/>
</dbReference>
<dbReference type="InterPro" id="IPR027417">
    <property type="entry name" value="P-loop_NTPase"/>
</dbReference>
<dbReference type="Pfam" id="PF00072">
    <property type="entry name" value="Response_reg"/>
    <property type="match status" value="1"/>
</dbReference>
<evidence type="ECO:0000256" key="9">
    <source>
        <dbReference type="PROSITE-ProRule" id="PRU00169"/>
    </source>
</evidence>
<dbReference type="GO" id="GO:0043565">
    <property type="term" value="F:sequence-specific DNA binding"/>
    <property type="evidence" value="ECO:0007669"/>
    <property type="project" value="InterPro"/>
</dbReference>
<dbReference type="PROSITE" id="PS00676">
    <property type="entry name" value="SIGMA54_INTERACT_2"/>
    <property type="match status" value="1"/>
</dbReference>
<dbReference type="PROSITE" id="PS00688">
    <property type="entry name" value="SIGMA54_INTERACT_3"/>
    <property type="match status" value="1"/>
</dbReference>
<dbReference type="GO" id="GO:0005524">
    <property type="term" value="F:ATP binding"/>
    <property type="evidence" value="ECO:0007669"/>
    <property type="project" value="UniProtKB-KW"/>
</dbReference>
<dbReference type="InterPro" id="IPR025943">
    <property type="entry name" value="Sigma_54_int_dom_ATP-bd_2"/>
</dbReference>
<evidence type="ECO:0000256" key="2">
    <source>
        <dbReference type="ARBA" id="ARBA00022741"/>
    </source>
</evidence>
<dbReference type="InterPro" id="IPR025944">
    <property type="entry name" value="Sigma_54_int_dom_CS"/>
</dbReference>
<dbReference type="InterPro" id="IPR002197">
    <property type="entry name" value="HTH_Fis"/>
</dbReference>
<gene>
    <name evidence="12" type="ORF">B7H23_09390</name>
</gene>
<dbReference type="InterPro" id="IPR002078">
    <property type="entry name" value="Sigma_54_int"/>
</dbReference>
<accession>A0A231UWW9</accession>
<dbReference type="InterPro" id="IPR025662">
    <property type="entry name" value="Sigma_54_int_dom_ATP-bd_1"/>
</dbReference>
<dbReference type="SUPFAM" id="SSF46689">
    <property type="entry name" value="Homeodomain-like"/>
    <property type="match status" value="1"/>
</dbReference>
<dbReference type="SUPFAM" id="SSF52172">
    <property type="entry name" value="CheY-like"/>
    <property type="match status" value="1"/>
</dbReference>
<dbReference type="Proteomes" id="UP000215405">
    <property type="component" value="Unassembled WGS sequence"/>
</dbReference>
<dbReference type="InterPro" id="IPR003593">
    <property type="entry name" value="AAA+_ATPase"/>
</dbReference>
<keyword evidence="5" id="KW-0805">Transcription regulation</keyword>
<dbReference type="SUPFAM" id="SSF52540">
    <property type="entry name" value="P-loop containing nucleoside triphosphate hydrolases"/>
    <property type="match status" value="1"/>
</dbReference>
<dbReference type="Gene3D" id="3.40.50.300">
    <property type="entry name" value="P-loop containing nucleotide triphosphate hydrolases"/>
    <property type="match status" value="1"/>
</dbReference>
<evidence type="ECO:0000256" key="4">
    <source>
        <dbReference type="ARBA" id="ARBA00023012"/>
    </source>
</evidence>
<dbReference type="AlphaFoldDB" id="A0A231UWW9"/>
<evidence type="ECO:0000256" key="3">
    <source>
        <dbReference type="ARBA" id="ARBA00022840"/>
    </source>
</evidence>
<dbReference type="CDD" id="cd00009">
    <property type="entry name" value="AAA"/>
    <property type="match status" value="1"/>
</dbReference>
<dbReference type="Pfam" id="PF02954">
    <property type="entry name" value="HTH_8"/>
    <property type="match status" value="1"/>
</dbReference>
<dbReference type="EMBL" id="NBYO01000002">
    <property type="protein sequence ID" value="OXT00347.1"/>
    <property type="molecule type" value="Genomic_DNA"/>
</dbReference>
<feature type="modified residue" description="4-aspartylphosphate" evidence="9">
    <location>
        <position position="52"/>
    </location>
</feature>
<dbReference type="Pfam" id="PF00158">
    <property type="entry name" value="Sigma54_activat"/>
    <property type="match status" value="1"/>
</dbReference>
<keyword evidence="2" id="KW-0547">Nucleotide-binding</keyword>
<reference evidence="13" key="1">
    <citation type="journal article" date="2017" name="Int. J. Syst. Evol. Microbiol.">
        <title>Notoacmeibacter marinus gen. nov., sp. nov., isolated from the gut of a limpet and proposal of Notoacmeibacteraceae fam. nov. in the order Rhizobiales of the class Alphaproteobacteria.</title>
        <authorList>
            <person name="Huang Z."/>
            <person name="Guo F."/>
            <person name="Lai Q."/>
        </authorList>
    </citation>
    <scope>NUCLEOTIDE SEQUENCE [LARGE SCALE GENOMIC DNA]</scope>
    <source>
        <strain evidence="13">XMTR2A4</strain>
    </source>
</reference>
<dbReference type="SMART" id="SM00382">
    <property type="entry name" value="AAA"/>
    <property type="match status" value="1"/>
</dbReference>
<protein>
    <submittedName>
        <fullName evidence="12">Fis family transcriptional regulator</fullName>
    </submittedName>
</protein>
<dbReference type="Pfam" id="PF25601">
    <property type="entry name" value="AAA_lid_14"/>
    <property type="match status" value="1"/>
</dbReference>
<evidence type="ECO:0000313" key="13">
    <source>
        <dbReference type="Proteomes" id="UP000215405"/>
    </source>
</evidence>
<evidence type="ECO:0000256" key="1">
    <source>
        <dbReference type="ARBA" id="ARBA00022553"/>
    </source>
</evidence>
<organism evidence="12 13">
    <name type="scientific">Notoacmeibacter marinus</name>
    <dbReference type="NCBI Taxonomy" id="1876515"/>
    <lineage>
        <taxon>Bacteria</taxon>
        <taxon>Pseudomonadati</taxon>
        <taxon>Pseudomonadota</taxon>
        <taxon>Alphaproteobacteria</taxon>
        <taxon>Hyphomicrobiales</taxon>
        <taxon>Notoacmeibacteraceae</taxon>
        <taxon>Notoacmeibacter</taxon>
    </lineage>
</organism>
<dbReference type="GO" id="GO:0000160">
    <property type="term" value="P:phosphorelay signal transduction system"/>
    <property type="evidence" value="ECO:0007669"/>
    <property type="project" value="UniProtKB-KW"/>
</dbReference>
<dbReference type="PROSITE" id="PS50045">
    <property type="entry name" value="SIGMA54_INTERACT_4"/>
    <property type="match status" value="1"/>
</dbReference>
<dbReference type="Gene3D" id="1.10.8.60">
    <property type="match status" value="1"/>
</dbReference>
<dbReference type="FunFam" id="3.40.50.2300:FF:000018">
    <property type="entry name" value="DNA-binding transcriptional regulator NtrC"/>
    <property type="match status" value="1"/>
</dbReference>